<keyword evidence="4" id="KW-0067">ATP-binding</keyword>
<evidence type="ECO:0000256" key="2">
    <source>
        <dbReference type="ARBA" id="ARBA00022801"/>
    </source>
</evidence>
<reference evidence="6 7" key="1">
    <citation type="journal article" date="2011" name="PLoS Pathog.">
        <title>Dynamic evolution of pathogenicity revealed by sequencing and comparative genomics of 19 Pseudomonas syringae isolates.</title>
        <authorList>
            <person name="Baltrus D.A."/>
            <person name="Nishimura M.T."/>
            <person name="Romanchuk A."/>
            <person name="Chang J.H."/>
            <person name="Mukhtar M.S."/>
            <person name="Cherkis K."/>
            <person name="Roach J."/>
            <person name="Grant S.R."/>
            <person name="Jones C.D."/>
            <person name="Dangl J.L."/>
        </authorList>
    </citation>
    <scope>NUCLEOTIDE SEQUENCE [LARGE SCALE GENOMIC DNA]</scope>
    <source>
        <strain evidence="6 7">1704B</strain>
    </source>
</reference>
<keyword evidence="2" id="KW-0378">Hydrolase</keyword>
<keyword evidence="3" id="KW-0347">Helicase</keyword>
<dbReference type="PANTHER" id="PTHR11070">
    <property type="entry name" value="UVRD / RECB / PCRA DNA HELICASE FAMILY MEMBER"/>
    <property type="match status" value="1"/>
</dbReference>
<name>F3GFJ9_PSESJ</name>
<dbReference type="Pfam" id="PF00580">
    <property type="entry name" value="UvrD-helicase"/>
    <property type="match status" value="1"/>
</dbReference>
<dbReference type="GO" id="GO:0005524">
    <property type="term" value="F:ATP binding"/>
    <property type="evidence" value="ECO:0007669"/>
    <property type="project" value="UniProtKB-KW"/>
</dbReference>
<evidence type="ECO:0000313" key="7">
    <source>
        <dbReference type="Proteomes" id="UP000004986"/>
    </source>
</evidence>
<dbReference type="InterPro" id="IPR014016">
    <property type="entry name" value="UvrD-like_ATP-bd"/>
</dbReference>
<dbReference type="Gene3D" id="3.40.50.300">
    <property type="entry name" value="P-loop containing nucleotide triphosphate hydrolases"/>
    <property type="match status" value="1"/>
</dbReference>
<dbReference type="InterPro" id="IPR000212">
    <property type="entry name" value="DNA_helicase_UvrD/REP"/>
</dbReference>
<dbReference type="GO" id="GO:0003677">
    <property type="term" value="F:DNA binding"/>
    <property type="evidence" value="ECO:0007669"/>
    <property type="project" value="InterPro"/>
</dbReference>
<dbReference type="SUPFAM" id="SSF52540">
    <property type="entry name" value="P-loop containing nucleoside triphosphate hydrolases"/>
    <property type="match status" value="1"/>
</dbReference>
<organism evidence="6 7">
    <name type="scientific">Pseudomonas syringae pv. pisi str. 1704B</name>
    <dbReference type="NCBI Taxonomy" id="629263"/>
    <lineage>
        <taxon>Bacteria</taxon>
        <taxon>Pseudomonadati</taxon>
        <taxon>Pseudomonadota</taxon>
        <taxon>Gammaproteobacteria</taxon>
        <taxon>Pseudomonadales</taxon>
        <taxon>Pseudomonadaceae</taxon>
        <taxon>Pseudomonas</taxon>
        <taxon>Pseudomonas syringae</taxon>
    </lineage>
</organism>
<dbReference type="Proteomes" id="UP000004986">
    <property type="component" value="Unassembled WGS sequence"/>
</dbReference>
<evidence type="ECO:0000256" key="4">
    <source>
        <dbReference type="ARBA" id="ARBA00022840"/>
    </source>
</evidence>
<dbReference type="AlphaFoldDB" id="F3GFJ9"/>
<proteinExistence type="predicted"/>
<dbReference type="GO" id="GO:0031297">
    <property type="term" value="P:replication fork processing"/>
    <property type="evidence" value="ECO:0007669"/>
    <property type="project" value="TreeGrafter"/>
</dbReference>
<dbReference type="GO" id="GO:0016787">
    <property type="term" value="F:hydrolase activity"/>
    <property type="evidence" value="ECO:0007669"/>
    <property type="project" value="UniProtKB-KW"/>
</dbReference>
<dbReference type="EMBL" id="AEAI01001409">
    <property type="protein sequence ID" value="EGH45849.1"/>
    <property type="molecule type" value="Genomic_DNA"/>
</dbReference>
<evidence type="ECO:0000256" key="3">
    <source>
        <dbReference type="ARBA" id="ARBA00022806"/>
    </source>
</evidence>
<dbReference type="GO" id="GO:0043138">
    <property type="term" value="F:3'-5' DNA helicase activity"/>
    <property type="evidence" value="ECO:0007669"/>
    <property type="project" value="TreeGrafter"/>
</dbReference>
<protein>
    <recommendedName>
        <fullName evidence="5">UvrD-like helicase ATP-binding domain-containing protein</fullName>
    </recommendedName>
</protein>
<keyword evidence="1" id="KW-0547">Nucleotide-binding</keyword>
<evidence type="ECO:0000313" key="6">
    <source>
        <dbReference type="EMBL" id="EGH45849.1"/>
    </source>
</evidence>
<keyword evidence="7" id="KW-1185">Reference proteome</keyword>
<evidence type="ECO:0000259" key="5">
    <source>
        <dbReference type="Pfam" id="PF00580"/>
    </source>
</evidence>
<feature type="domain" description="UvrD-like helicase ATP-binding" evidence="5">
    <location>
        <begin position="3"/>
        <end position="100"/>
    </location>
</feature>
<sequence>MQWTEEQLPAIHSFAKKLLVQAFAGTGKTTTLVGYATHNSSVKMLYLCYNKAVEIAAKNRFPRNVTCKTAHGLAYAVLWQPVQTQAGWQSAFDRHREDDQYAGLGAGQRYRFYPQCLHGQQ</sequence>
<comment type="caution">
    <text evidence="6">The sequence shown here is derived from an EMBL/GenBank/DDBJ whole genome shotgun (WGS) entry which is preliminary data.</text>
</comment>
<evidence type="ECO:0000256" key="1">
    <source>
        <dbReference type="ARBA" id="ARBA00022741"/>
    </source>
</evidence>
<dbReference type="InterPro" id="IPR027417">
    <property type="entry name" value="P-loop_NTPase"/>
</dbReference>
<gene>
    <name evidence="6" type="ORF">PSYPI_27479</name>
</gene>
<dbReference type="HOGENOM" id="CLU_2043124_0_0_6"/>
<dbReference type="PANTHER" id="PTHR11070:SF30">
    <property type="entry name" value="F-BOX DNA HELICASE 1"/>
    <property type="match status" value="1"/>
</dbReference>
<dbReference type="GO" id="GO:0000724">
    <property type="term" value="P:double-strand break repair via homologous recombination"/>
    <property type="evidence" value="ECO:0007669"/>
    <property type="project" value="TreeGrafter"/>
</dbReference>
<accession>F3GFJ9</accession>
<feature type="non-terminal residue" evidence="6">
    <location>
        <position position="121"/>
    </location>
</feature>